<keyword evidence="3" id="KW-1003">Cell membrane</keyword>
<evidence type="ECO:0000256" key="7">
    <source>
        <dbReference type="SAM" id="Phobius"/>
    </source>
</evidence>
<evidence type="ECO:0000313" key="9">
    <source>
        <dbReference type="Proteomes" id="UP000655751"/>
    </source>
</evidence>
<feature type="transmembrane region" description="Helical" evidence="7">
    <location>
        <begin position="565"/>
        <end position="584"/>
    </location>
</feature>
<feature type="transmembrane region" description="Helical" evidence="7">
    <location>
        <begin position="145"/>
        <end position="164"/>
    </location>
</feature>
<keyword evidence="9" id="KW-1185">Reference proteome</keyword>
<evidence type="ECO:0000313" key="8">
    <source>
        <dbReference type="EMBL" id="MBH0774805.1"/>
    </source>
</evidence>
<organism evidence="8 9">
    <name type="scientific">Nocardia bovistercoris</name>
    <dbReference type="NCBI Taxonomy" id="2785916"/>
    <lineage>
        <taxon>Bacteria</taxon>
        <taxon>Bacillati</taxon>
        <taxon>Actinomycetota</taxon>
        <taxon>Actinomycetes</taxon>
        <taxon>Mycobacteriales</taxon>
        <taxon>Nocardiaceae</taxon>
        <taxon>Nocardia</taxon>
    </lineage>
</organism>
<feature type="transmembrane region" description="Helical" evidence="7">
    <location>
        <begin position="664"/>
        <end position="683"/>
    </location>
</feature>
<evidence type="ECO:0000256" key="4">
    <source>
        <dbReference type="ARBA" id="ARBA00022692"/>
    </source>
</evidence>
<dbReference type="InterPro" id="IPR050901">
    <property type="entry name" value="BP-dep_ABC_trans_perm"/>
</dbReference>
<feature type="transmembrane region" description="Helical" evidence="7">
    <location>
        <begin position="285"/>
        <end position="308"/>
    </location>
</feature>
<dbReference type="EMBL" id="JADMLG010000001">
    <property type="protein sequence ID" value="MBH0774805.1"/>
    <property type="molecule type" value="Genomic_DNA"/>
</dbReference>
<evidence type="ECO:0000256" key="2">
    <source>
        <dbReference type="ARBA" id="ARBA00022448"/>
    </source>
</evidence>
<feature type="transmembrane region" description="Helical" evidence="7">
    <location>
        <begin position="176"/>
        <end position="204"/>
    </location>
</feature>
<keyword evidence="2" id="KW-0813">Transport</keyword>
<feature type="transmembrane region" description="Helical" evidence="7">
    <location>
        <begin position="244"/>
        <end position="265"/>
    </location>
</feature>
<dbReference type="Proteomes" id="UP000655751">
    <property type="component" value="Unassembled WGS sequence"/>
</dbReference>
<evidence type="ECO:0000256" key="6">
    <source>
        <dbReference type="ARBA" id="ARBA00023136"/>
    </source>
</evidence>
<feature type="transmembrane region" description="Helical" evidence="7">
    <location>
        <begin position="41"/>
        <end position="63"/>
    </location>
</feature>
<keyword evidence="4 7" id="KW-0812">Transmembrane</keyword>
<reference evidence="8" key="1">
    <citation type="submission" date="2020-11" db="EMBL/GenBank/DDBJ databases">
        <title>Nocardia NEAU-351.nov., a novel actinomycete isolated from the cow dung.</title>
        <authorList>
            <person name="Zhang X."/>
        </authorList>
    </citation>
    <scope>NUCLEOTIDE SEQUENCE</scope>
    <source>
        <strain evidence="8">NEAU-351</strain>
    </source>
</reference>
<comment type="caution">
    <text evidence="8">The sequence shown here is derived from an EMBL/GenBank/DDBJ whole genome shotgun (WGS) entry which is preliminary data.</text>
</comment>
<feature type="transmembrane region" description="Helical" evidence="7">
    <location>
        <begin position="344"/>
        <end position="371"/>
    </location>
</feature>
<evidence type="ECO:0000256" key="1">
    <source>
        <dbReference type="ARBA" id="ARBA00004651"/>
    </source>
</evidence>
<dbReference type="SUPFAM" id="SSF161098">
    <property type="entry name" value="MetI-like"/>
    <property type="match status" value="2"/>
</dbReference>
<feature type="transmembrane region" description="Helical" evidence="7">
    <location>
        <begin position="488"/>
        <end position="514"/>
    </location>
</feature>
<dbReference type="RefSeq" id="WP_196147169.1">
    <property type="nucleotide sequence ID" value="NZ_JADMLG010000001.1"/>
</dbReference>
<dbReference type="GO" id="GO:0005886">
    <property type="term" value="C:plasma membrane"/>
    <property type="evidence" value="ECO:0007669"/>
    <property type="project" value="UniProtKB-SubCell"/>
</dbReference>
<sequence length="697" mass="74904">MNRSSQIETNGLHLELALRPMRGAPVPGGHSQRWTSKLWPVPAVVLMTVLLVVPSGFTVSFAVATQPQVPLWCALGVAGVVCAVPLLRTGRGAGSGRRGRSWSRSAATAVRGALWFLWAVVVMNGRRGSVWFRWAAVAMVRRLGGYPWAWRVAVVVWLVAVAVWRTAVAVRGSVWFLWVVVTLNLRRAGALACGLLVAVAVVRLVRELTFAGAAPYAYTLVMVLLSALLCAAALTVAWHARHRWWMWLPVIAPCAVAALVSGVAFRLIFQRSADLFGFGGAWSQWLWFLLLPFAAFLWTWFGFVTALLRDGIRAVEADAARARYLSQASGLRFVRRLLTQLRPVVLVVGLVIGVAAARMFDVILIGVPWSLQEWNESATVHWWRLAGDPALGAGPAAAYALPLTAMVGVVAWWLQTGAGEHRMAPVRGVTSEPRSIRKRPGPVRLLGAAVVIAIFWAPVAVLVVAAVYGPYGFRWDAVTGLWNDEVLWHALLSTAWVAGLTTVLVVTAAVPAAHRLAAGRPDRRRTRVAVVCLVVLAVLPVQTYLGPIVRVVEKWGLSGTQAPLILVHTAAGLPIAILVLRAALLAPPGSPAATELHGPAGHAATVRRVISAAWPALGAVAVLELVQVWNDFCVGLLVGGAGGSPWSLLLWGQARQFEENASRLAAGSLVSAVIPVVLVLLTWRRWLVPGLTGGALR</sequence>
<feature type="transmembrane region" description="Helical" evidence="7">
    <location>
        <begin position="526"/>
        <end position="545"/>
    </location>
</feature>
<protein>
    <submittedName>
        <fullName evidence="8">Carbohydrate ABC transporter permease</fullName>
    </submittedName>
</protein>
<evidence type="ECO:0000256" key="3">
    <source>
        <dbReference type="ARBA" id="ARBA00022475"/>
    </source>
</evidence>
<dbReference type="InterPro" id="IPR035906">
    <property type="entry name" value="MetI-like_sf"/>
</dbReference>
<dbReference type="PANTHER" id="PTHR32243">
    <property type="entry name" value="MALTOSE TRANSPORT SYSTEM PERMEASE-RELATED"/>
    <property type="match status" value="1"/>
</dbReference>
<keyword evidence="6 7" id="KW-0472">Membrane</keyword>
<feature type="transmembrane region" description="Helical" evidence="7">
    <location>
        <begin position="391"/>
        <end position="414"/>
    </location>
</feature>
<gene>
    <name evidence="8" type="ORF">IT779_00710</name>
</gene>
<dbReference type="PANTHER" id="PTHR32243:SF24">
    <property type="entry name" value="DIACETYLCHITOBIOSE UPTAKE SYSTEM PERMEASE PROTEIN NGCG"/>
    <property type="match status" value="1"/>
</dbReference>
<feature type="transmembrane region" description="Helical" evidence="7">
    <location>
        <begin position="216"/>
        <end position="237"/>
    </location>
</feature>
<name>A0A931I7G3_9NOCA</name>
<proteinExistence type="predicted"/>
<dbReference type="Gene3D" id="1.10.3720.10">
    <property type="entry name" value="MetI-like"/>
    <property type="match status" value="2"/>
</dbReference>
<evidence type="ECO:0000256" key="5">
    <source>
        <dbReference type="ARBA" id="ARBA00022989"/>
    </source>
</evidence>
<feature type="transmembrane region" description="Helical" evidence="7">
    <location>
        <begin position="69"/>
        <end position="87"/>
    </location>
</feature>
<feature type="transmembrane region" description="Helical" evidence="7">
    <location>
        <begin position="445"/>
        <end position="468"/>
    </location>
</feature>
<keyword evidence="5 7" id="KW-1133">Transmembrane helix</keyword>
<accession>A0A931I7G3</accession>
<dbReference type="AlphaFoldDB" id="A0A931I7G3"/>
<feature type="transmembrane region" description="Helical" evidence="7">
    <location>
        <begin position="108"/>
        <end position="125"/>
    </location>
</feature>
<comment type="subcellular location">
    <subcellularLocation>
        <location evidence="1">Cell membrane</location>
        <topology evidence="1">Multi-pass membrane protein</topology>
    </subcellularLocation>
</comment>